<protein>
    <submittedName>
        <fullName evidence="2">Gx transporter family protein</fullName>
    </submittedName>
</protein>
<dbReference type="EMBL" id="CP014334">
    <property type="protein sequence ID" value="UOE96782.1"/>
    <property type="molecule type" value="Genomic_DNA"/>
</dbReference>
<dbReference type="Gene3D" id="1.10.1760.20">
    <property type="match status" value="1"/>
</dbReference>
<feature type="transmembrane region" description="Helical" evidence="1">
    <location>
        <begin position="150"/>
        <end position="171"/>
    </location>
</feature>
<evidence type="ECO:0000313" key="2">
    <source>
        <dbReference type="EMBL" id="UOE96782.1"/>
    </source>
</evidence>
<evidence type="ECO:0000313" key="3">
    <source>
        <dbReference type="Proteomes" id="UP000093740"/>
    </source>
</evidence>
<feature type="transmembrane region" description="Helical" evidence="1">
    <location>
        <begin position="21"/>
        <end position="40"/>
    </location>
</feature>
<feature type="transmembrane region" description="Helical" evidence="1">
    <location>
        <begin position="90"/>
        <end position="112"/>
    </location>
</feature>
<organism evidence="2 3">
    <name type="scientific">Fervidobacterium islandicum</name>
    <dbReference type="NCBI Taxonomy" id="2423"/>
    <lineage>
        <taxon>Bacteria</taxon>
        <taxon>Thermotogati</taxon>
        <taxon>Thermotogota</taxon>
        <taxon>Thermotogae</taxon>
        <taxon>Thermotogales</taxon>
        <taxon>Fervidobacteriaceae</taxon>
        <taxon>Fervidobacterium</taxon>
    </lineage>
</organism>
<reference evidence="2 3" key="1">
    <citation type="journal article" date="2015" name="Stand. Genomic Sci.">
        <title>Genome sequence of a native-feather degrading extremely thermophilic Eubacterium, Fervidobacterium islandicum AW-1.</title>
        <authorList>
            <person name="Lee Y.J."/>
            <person name="Jeong H."/>
            <person name="Park G.S."/>
            <person name="Kwak Y."/>
            <person name="Lee S.J."/>
            <person name="Lee S.J."/>
            <person name="Park M.K."/>
            <person name="Kim J.Y."/>
            <person name="Kang H.K."/>
            <person name="Shin J.H."/>
            <person name="Lee D.W."/>
        </authorList>
    </citation>
    <scope>NUCLEOTIDE SEQUENCE [LARGE SCALE GENOMIC DNA]</scope>
    <source>
        <strain evidence="2 3">AW-1</strain>
    </source>
</reference>
<keyword evidence="1" id="KW-0472">Membrane</keyword>
<dbReference type="KEGG" id="fia:NA23_00195"/>
<dbReference type="Pfam" id="PF07456">
    <property type="entry name" value="Hpre_diP_synt_I"/>
    <property type="match status" value="1"/>
</dbReference>
<sequence>MRAKQDDNRVQKRKAQERGRHRNVVVFGTMIALSSVVYVVEGLVPFPVPGGKWGFSNFLVLYLSVFSGLSDALLLAVSKSLLGSILSGTIFTPGFFMGFFGSIASAVVQSLFSRVKLFGVFGISILGMVTNNLVQFVVGSFLIGSNAIFVFLPLVMTLGTLGALANAYLAVKTHKIMLDMKMPKEGVEK</sequence>
<feature type="transmembrane region" description="Helical" evidence="1">
    <location>
        <begin position="60"/>
        <end position="78"/>
    </location>
</feature>
<keyword evidence="3" id="KW-1185">Reference proteome</keyword>
<evidence type="ECO:0000256" key="1">
    <source>
        <dbReference type="SAM" id="Phobius"/>
    </source>
</evidence>
<keyword evidence="1" id="KW-1133">Transmembrane helix</keyword>
<dbReference type="InterPro" id="IPR014535">
    <property type="entry name" value="Hpre_diP_synt_I"/>
</dbReference>
<keyword evidence="1" id="KW-0812">Transmembrane</keyword>
<proteinExistence type="predicted"/>
<dbReference type="InterPro" id="IPR010898">
    <property type="entry name" value="Hpre_diP_synth_I"/>
</dbReference>
<name>A0AAJ5I4N9_FERIS</name>
<accession>A0AAJ5I4N9</accession>
<gene>
    <name evidence="2" type="ORF">NA23_00195</name>
</gene>
<dbReference type="RefSeq" id="WP_241685504.1">
    <property type="nucleotide sequence ID" value="NZ_CP014334.2"/>
</dbReference>
<feature type="transmembrane region" description="Helical" evidence="1">
    <location>
        <begin position="118"/>
        <end position="143"/>
    </location>
</feature>
<dbReference type="AlphaFoldDB" id="A0AAJ5I4N9"/>
<dbReference type="PIRSF" id="PIRSF027391">
    <property type="entry name" value="Hpre_diP_synt_I"/>
    <property type="match status" value="1"/>
</dbReference>
<dbReference type="Proteomes" id="UP000093740">
    <property type="component" value="Chromosome"/>
</dbReference>